<dbReference type="GO" id="GO:0009063">
    <property type="term" value="P:amino acid catabolic process"/>
    <property type="evidence" value="ECO:0007669"/>
    <property type="project" value="TreeGrafter"/>
</dbReference>
<dbReference type="GO" id="GO:0001716">
    <property type="term" value="F:L-amino-acid oxidase activity"/>
    <property type="evidence" value="ECO:0007669"/>
    <property type="project" value="TreeGrafter"/>
</dbReference>
<evidence type="ECO:0000259" key="1">
    <source>
        <dbReference type="Pfam" id="PF01593"/>
    </source>
</evidence>
<organism evidence="2 3">
    <name type="scientific">Boletus reticuloceps</name>
    <dbReference type="NCBI Taxonomy" id="495285"/>
    <lineage>
        <taxon>Eukaryota</taxon>
        <taxon>Fungi</taxon>
        <taxon>Dikarya</taxon>
        <taxon>Basidiomycota</taxon>
        <taxon>Agaricomycotina</taxon>
        <taxon>Agaricomycetes</taxon>
        <taxon>Agaricomycetidae</taxon>
        <taxon>Boletales</taxon>
        <taxon>Boletineae</taxon>
        <taxon>Boletaceae</taxon>
        <taxon>Boletoideae</taxon>
        <taxon>Boletus</taxon>
    </lineage>
</organism>
<evidence type="ECO:0000313" key="3">
    <source>
        <dbReference type="Proteomes" id="UP000683000"/>
    </source>
</evidence>
<sequence length="683" mass="76040">MPFDGDPLAYYGKRIIEEYNATLLENLPPLSPDLDDPNPFDVSSVVLRFLPRLKVGILGAGVGGLYTALILDSLDIEYDILESTDRTGGRLSTYKFPNAGNYDYYERGAMRFPLPKKDEQGNYKNGTMKRLAELTEYGPLNRGQDKLKDKLIPYYYSARKGSNPGFYYFNRVLEQVSNNPKGSFDAEAMNVATGYVRAGTDAIVNDAINPFARILVEDLQTNRRTGWEVMMENDKYSTSAYMASKYMPCDGLKLPPRHLPTNVINWCELLQDSTSGFGHALTETVMDALAFASAGDTDYGDVDWKCFEGGSQTLSNKMADYIKSRGVSIQFQKRVTAIGQGYIFVSLPRGFPRNKIPSSVEVVPSESTPVDIEVEQKHVPDVVPDVHSVAKTVVSIPCVTVKVNEVEIKSYSHVISTLPLPVLRTVDLKHAGLNVMQRNALRALDYGPAVKIAVLFKSNWWTTELGIVGGQSFTDLPIRTIVYPSYGVDASPPCKVLIASYSWTSDAYRLSALSTLKDQGVLKDLVLHNLAEAHGRLNTKITYEYLKGQFVDMDVQDWSHDAHAMGAYAHFAPGNFQDLYTALTFPAGNKRLHFAGEAISVRHAWVVGALDSAWRAVYEYLKVTRQDDKIRQFKKTWGENVEWTSNATAVHPDRAEKFKLDLLDQHLGLVDKAIQGGVVAESK</sequence>
<dbReference type="InterPro" id="IPR036188">
    <property type="entry name" value="FAD/NAD-bd_sf"/>
</dbReference>
<dbReference type="PANTHER" id="PTHR10742">
    <property type="entry name" value="FLAVIN MONOAMINE OXIDASE"/>
    <property type="match status" value="1"/>
</dbReference>
<dbReference type="InterPro" id="IPR002937">
    <property type="entry name" value="Amino_oxidase"/>
</dbReference>
<feature type="domain" description="Amine oxidase" evidence="1">
    <location>
        <begin position="395"/>
        <end position="617"/>
    </location>
</feature>
<dbReference type="SUPFAM" id="SSF54373">
    <property type="entry name" value="FAD-linked reductases, C-terminal domain"/>
    <property type="match status" value="1"/>
</dbReference>
<dbReference type="Proteomes" id="UP000683000">
    <property type="component" value="Unassembled WGS sequence"/>
</dbReference>
<accession>A0A8I3ACR3</accession>
<dbReference type="Gene3D" id="1.10.10.1620">
    <property type="match status" value="1"/>
</dbReference>
<dbReference type="AlphaFoldDB" id="A0A8I3ACR3"/>
<reference evidence="2" key="1">
    <citation type="submission" date="2021-03" db="EMBL/GenBank/DDBJ databases">
        <title>Evolutionary innovations through gain and loss of genes in the ectomycorrhizal Boletales.</title>
        <authorList>
            <person name="Wu G."/>
            <person name="Miyauchi S."/>
            <person name="Morin E."/>
            <person name="Yang Z.-L."/>
            <person name="Xu J."/>
            <person name="Martin F.M."/>
        </authorList>
    </citation>
    <scope>NUCLEOTIDE SEQUENCE</scope>
    <source>
        <strain evidence="2">BR01</strain>
    </source>
</reference>
<keyword evidence="3" id="KW-1185">Reference proteome</keyword>
<feature type="domain" description="Amine oxidase" evidence="1">
    <location>
        <begin position="63"/>
        <end position="340"/>
    </location>
</feature>
<dbReference type="InterPro" id="IPR050281">
    <property type="entry name" value="Flavin_monoamine_oxidase"/>
</dbReference>
<dbReference type="PANTHER" id="PTHR10742:SF342">
    <property type="entry name" value="AMINE OXIDASE"/>
    <property type="match status" value="1"/>
</dbReference>
<dbReference type="EMBL" id="JAGFBS010000002">
    <property type="protein sequence ID" value="KAG6380588.1"/>
    <property type="molecule type" value="Genomic_DNA"/>
</dbReference>
<comment type="caution">
    <text evidence="2">The sequence shown here is derived from an EMBL/GenBank/DDBJ whole genome shotgun (WGS) entry which is preliminary data.</text>
</comment>
<gene>
    <name evidence="2" type="ORF">JVT61DRAFT_4952</name>
</gene>
<dbReference type="Pfam" id="PF01593">
    <property type="entry name" value="Amino_oxidase"/>
    <property type="match status" value="2"/>
</dbReference>
<dbReference type="OrthoDB" id="7777654at2759"/>
<proteinExistence type="predicted"/>
<protein>
    <recommendedName>
        <fullName evidence="1">Amine oxidase domain-containing protein</fullName>
    </recommendedName>
</protein>
<dbReference type="Gene3D" id="3.90.660.10">
    <property type="match status" value="2"/>
</dbReference>
<evidence type="ECO:0000313" key="2">
    <source>
        <dbReference type="EMBL" id="KAG6380588.1"/>
    </source>
</evidence>
<dbReference type="SUPFAM" id="SSF51905">
    <property type="entry name" value="FAD/NAD(P)-binding domain"/>
    <property type="match status" value="1"/>
</dbReference>
<dbReference type="Gene3D" id="3.50.50.60">
    <property type="entry name" value="FAD/NAD(P)-binding domain"/>
    <property type="match status" value="1"/>
</dbReference>
<name>A0A8I3ACR3_9AGAM</name>